<keyword evidence="3" id="KW-0378">Hydrolase</keyword>
<dbReference type="PANTHER" id="PTHR30404:SF0">
    <property type="entry name" value="N-ACETYLMURAMOYL-L-ALANINE AMIDASE AMIC"/>
    <property type="match status" value="1"/>
</dbReference>
<evidence type="ECO:0000313" key="7">
    <source>
        <dbReference type="Proteomes" id="UP000258927"/>
    </source>
</evidence>
<dbReference type="Gene3D" id="3.40.630.40">
    <property type="entry name" value="Zn-dependent exopeptidases"/>
    <property type="match status" value="1"/>
</dbReference>
<evidence type="ECO:0000256" key="1">
    <source>
        <dbReference type="ARBA" id="ARBA00001561"/>
    </source>
</evidence>
<accession>A0A2R4MF46</accession>
<feature type="region of interest" description="Disordered" evidence="4">
    <location>
        <begin position="157"/>
        <end position="181"/>
    </location>
</feature>
<proteinExistence type="predicted"/>
<dbReference type="RefSeq" id="WP_117395765.1">
    <property type="nucleotide sequence ID" value="NZ_CP021330.1"/>
</dbReference>
<dbReference type="InterPro" id="IPR021731">
    <property type="entry name" value="AMIN_dom"/>
</dbReference>
<organism evidence="6 7">
    <name type="scientific">Maritalea myrionectae</name>
    <dbReference type="NCBI Taxonomy" id="454601"/>
    <lineage>
        <taxon>Bacteria</taxon>
        <taxon>Pseudomonadati</taxon>
        <taxon>Pseudomonadota</taxon>
        <taxon>Alphaproteobacteria</taxon>
        <taxon>Hyphomicrobiales</taxon>
        <taxon>Devosiaceae</taxon>
        <taxon>Maritalea</taxon>
    </lineage>
</organism>
<evidence type="ECO:0000259" key="5">
    <source>
        <dbReference type="SMART" id="SM00646"/>
    </source>
</evidence>
<dbReference type="Pfam" id="PF11741">
    <property type="entry name" value="AMIN"/>
    <property type="match status" value="1"/>
</dbReference>
<dbReference type="Pfam" id="PF01520">
    <property type="entry name" value="Amidase_3"/>
    <property type="match status" value="1"/>
</dbReference>
<dbReference type="CDD" id="cd02696">
    <property type="entry name" value="MurNAc-LAA"/>
    <property type="match status" value="1"/>
</dbReference>
<gene>
    <name evidence="6" type="ORF">MXMO3_01992</name>
</gene>
<reference evidence="6 7" key="1">
    <citation type="submission" date="2017-05" db="EMBL/GenBank/DDBJ databases">
        <title>Genome Analysis of Maritalea myrionectae HL2708#5.</title>
        <authorList>
            <consortium name="Cotde Inc.-PKNU"/>
            <person name="Jang D."/>
            <person name="Oh H.-M."/>
        </authorList>
    </citation>
    <scope>NUCLEOTIDE SEQUENCE [LARGE SCALE GENOMIC DNA]</scope>
    <source>
        <strain evidence="6 7">HL2708#5</strain>
    </source>
</reference>
<evidence type="ECO:0000256" key="3">
    <source>
        <dbReference type="ARBA" id="ARBA00022801"/>
    </source>
</evidence>
<keyword evidence="7" id="KW-1185">Reference proteome</keyword>
<comment type="catalytic activity">
    <reaction evidence="1">
        <text>Hydrolyzes the link between N-acetylmuramoyl residues and L-amino acid residues in certain cell-wall glycopeptides.</text>
        <dbReference type="EC" id="3.5.1.28"/>
    </reaction>
</comment>
<evidence type="ECO:0000256" key="4">
    <source>
        <dbReference type="SAM" id="MobiDB-lite"/>
    </source>
</evidence>
<evidence type="ECO:0000256" key="2">
    <source>
        <dbReference type="ARBA" id="ARBA00011901"/>
    </source>
</evidence>
<dbReference type="GO" id="GO:0009253">
    <property type="term" value="P:peptidoglycan catabolic process"/>
    <property type="evidence" value="ECO:0007669"/>
    <property type="project" value="InterPro"/>
</dbReference>
<dbReference type="PANTHER" id="PTHR30404">
    <property type="entry name" value="N-ACETYLMURAMOYL-L-ALANINE AMIDASE"/>
    <property type="match status" value="1"/>
</dbReference>
<dbReference type="InterPro" id="IPR050695">
    <property type="entry name" value="N-acetylmuramoyl_amidase_3"/>
</dbReference>
<dbReference type="InterPro" id="IPR002508">
    <property type="entry name" value="MurNAc-LAA_cat"/>
</dbReference>
<dbReference type="AlphaFoldDB" id="A0A2R4MF46"/>
<evidence type="ECO:0000313" key="6">
    <source>
        <dbReference type="EMBL" id="AVX04516.1"/>
    </source>
</evidence>
<dbReference type="GO" id="GO:0008745">
    <property type="term" value="F:N-acetylmuramoyl-L-alanine amidase activity"/>
    <property type="evidence" value="ECO:0007669"/>
    <property type="project" value="UniProtKB-EC"/>
</dbReference>
<dbReference type="SUPFAM" id="SSF53187">
    <property type="entry name" value="Zn-dependent exopeptidases"/>
    <property type="match status" value="1"/>
</dbReference>
<dbReference type="SMART" id="SM00646">
    <property type="entry name" value="Ami_3"/>
    <property type="match status" value="1"/>
</dbReference>
<protein>
    <recommendedName>
        <fullName evidence="2">N-acetylmuramoyl-L-alanine amidase</fullName>
        <ecNumber evidence="2">3.5.1.28</ecNumber>
    </recommendedName>
</protein>
<sequence>MPQRLFVHFLLIFVMQLSLIGGALAQQGIQILDARLAVGPDKSRLVVDLSAVAGYATFPIDQPDRLVVELGVEKLADDAPTELKTDGLVRETAIGMVDEGRARLVLFLNKPVQVTTIEMLEAVGEQPARLVVEIAEGEREIFDQAVARSKALLTGQAGAEDKAAAETPEAPSTPTPEGPLPSVVQIRPLILLDPGHGGIDGGAKAENGLEEKHVVLEFAKRVQKHLLATDKFDVALTRTGDEFLSLNERVELARENKASLMISLHADSFDDPNVRGASVYTRDEAATDVLDKVLAEGENRVDLIAGFDAPKDDDQVVNILIDLMRRETRRQSFLAARSIVDDIETQLPMRPYPLRRADFFVLQSPEVPSILLELGFLSNGLDMENLAEESWQEKAAQALAQGIVKYFDAEAQN</sequence>
<feature type="domain" description="MurNAc-LAA" evidence="5">
    <location>
        <begin position="250"/>
        <end position="404"/>
    </location>
</feature>
<dbReference type="Gene3D" id="2.60.40.3500">
    <property type="match status" value="1"/>
</dbReference>
<name>A0A2R4MF46_9HYPH</name>
<dbReference type="STRING" id="1122213.GCA_000423365_02291"/>
<dbReference type="EMBL" id="CP021330">
    <property type="protein sequence ID" value="AVX04516.1"/>
    <property type="molecule type" value="Genomic_DNA"/>
</dbReference>
<dbReference type="GO" id="GO:0030288">
    <property type="term" value="C:outer membrane-bounded periplasmic space"/>
    <property type="evidence" value="ECO:0007669"/>
    <property type="project" value="TreeGrafter"/>
</dbReference>
<dbReference type="Proteomes" id="UP000258927">
    <property type="component" value="Chromosome"/>
</dbReference>
<dbReference type="KEGG" id="mmyr:MXMO3_01992"/>
<dbReference type="EC" id="3.5.1.28" evidence="2"/>